<dbReference type="PROSITE" id="PS00028">
    <property type="entry name" value="ZINC_FINGER_C2H2_1"/>
    <property type="match status" value="2"/>
</dbReference>
<sequence>MAKESASQKESGQISTKLLCPYCANQYSDTGVLNRHIKNIHSINTVKATVCCLNCKNKFTNRIKLIEHLKTDHGHDVDVELLEFKSSEEFETWKAEEERRTISMFRKLRGVRATNNGTSTTLVCC</sequence>
<dbReference type="PANTHER" id="PTHR33936:SF24">
    <property type="entry name" value="C2H2-TYPE DOMAIN-CONTAINING PROTEIN"/>
    <property type="match status" value="1"/>
</dbReference>
<keyword evidence="1" id="KW-0863">Zinc-finger</keyword>
<dbReference type="InterPro" id="IPR008598">
    <property type="entry name" value="Di19_Zn-bd"/>
</dbReference>
<evidence type="ECO:0000256" key="1">
    <source>
        <dbReference type="PROSITE-ProRule" id="PRU00042"/>
    </source>
</evidence>
<dbReference type="SMART" id="SM00355">
    <property type="entry name" value="ZnF_C2H2"/>
    <property type="match status" value="2"/>
</dbReference>
<dbReference type="Gene3D" id="3.30.160.60">
    <property type="entry name" value="Classic Zinc Finger"/>
    <property type="match status" value="1"/>
</dbReference>
<dbReference type="PANTHER" id="PTHR33936">
    <property type="entry name" value="PROTEIN CBG17840"/>
    <property type="match status" value="1"/>
</dbReference>
<evidence type="ECO:0000313" key="3">
    <source>
        <dbReference type="EMBL" id="JAT33605.1"/>
    </source>
</evidence>
<feature type="domain" description="C2H2-type" evidence="2">
    <location>
        <begin position="18"/>
        <end position="42"/>
    </location>
</feature>
<accession>A0A1B6MCF1</accession>
<name>A0A1B6MCF1_9HEMI</name>
<gene>
    <name evidence="3" type="ORF">g.9632</name>
</gene>
<feature type="non-terminal residue" evidence="3">
    <location>
        <position position="125"/>
    </location>
</feature>
<protein>
    <recommendedName>
        <fullName evidence="2">C2H2-type domain-containing protein</fullName>
    </recommendedName>
</protein>
<dbReference type="PROSITE" id="PS50157">
    <property type="entry name" value="ZINC_FINGER_C2H2_2"/>
    <property type="match status" value="1"/>
</dbReference>
<dbReference type="InterPro" id="IPR052797">
    <property type="entry name" value="RegFact_GeneExpr_CellDeath"/>
</dbReference>
<dbReference type="EMBL" id="GEBQ01006372">
    <property type="protein sequence ID" value="JAT33605.1"/>
    <property type="molecule type" value="Transcribed_RNA"/>
</dbReference>
<reference evidence="3" key="1">
    <citation type="submission" date="2015-11" db="EMBL/GenBank/DDBJ databases">
        <title>De novo transcriptome assembly of four potential Pierce s Disease insect vectors from Arizona vineyards.</title>
        <authorList>
            <person name="Tassone E.E."/>
        </authorList>
    </citation>
    <scope>NUCLEOTIDE SEQUENCE</scope>
</reference>
<dbReference type="Pfam" id="PF05605">
    <property type="entry name" value="zf-Di19"/>
    <property type="match status" value="1"/>
</dbReference>
<evidence type="ECO:0000259" key="2">
    <source>
        <dbReference type="PROSITE" id="PS50157"/>
    </source>
</evidence>
<organism evidence="3">
    <name type="scientific">Graphocephala atropunctata</name>
    <dbReference type="NCBI Taxonomy" id="36148"/>
    <lineage>
        <taxon>Eukaryota</taxon>
        <taxon>Metazoa</taxon>
        <taxon>Ecdysozoa</taxon>
        <taxon>Arthropoda</taxon>
        <taxon>Hexapoda</taxon>
        <taxon>Insecta</taxon>
        <taxon>Pterygota</taxon>
        <taxon>Neoptera</taxon>
        <taxon>Paraneoptera</taxon>
        <taxon>Hemiptera</taxon>
        <taxon>Auchenorrhyncha</taxon>
        <taxon>Membracoidea</taxon>
        <taxon>Cicadellidae</taxon>
        <taxon>Cicadellinae</taxon>
        <taxon>Cicadellini</taxon>
        <taxon>Graphocephala</taxon>
    </lineage>
</organism>
<keyword evidence="1" id="KW-0479">Metal-binding</keyword>
<proteinExistence type="predicted"/>
<dbReference type="InterPro" id="IPR013087">
    <property type="entry name" value="Znf_C2H2_type"/>
</dbReference>
<keyword evidence="1" id="KW-0862">Zinc</keyword>
<dbReference type="GO" id="GO:0008270">
    <property type="term" value="F:zinc ion binding"/>
    <property type="evidence" value="ECO:0007669"/>
    <property type="project" value="UniProtKB-KW"/>
</dbReference>
<dbReference type="AlphaFoldDB" id="A0A1B6MCF1"/>